<proteinExistence type="inferred from homology"/>
<dbReference type="SMART" id="SM00829">
    <property type="entry name" value="PKS_ER"/>
    <property type="match status" value="1"/>
</dbReference>
<evidence type="ECO:0000256" key="1">
    <source>
        <dbReference type="ARBA" id="ARBA00005179"/>
    </source>
</evidence>
<dbReference type="InterPro" id="IPR036291">
    <property type="entry name" value="NAD(P)-bd_dom_sf"/>
</dbReference>
<keyword evidence="3" id="KW-0560">Oxidoreductase</keyword>
<dbReference type="OrthoDB" id="10257049at2759"/>
<evidence type="ECO:0000256" key="3">
    <source>
        <dbReference type="ARBA" id="ARBA00023002"/>
    </source>
</evidence>
<name>A0A162JRV8_CORDF</name>
<dbReference type="PANTHER" id="PTHR45348:SF2">
    <property type="entry name" value="ZINC-TYPE ALCOHOL DEHYDROGENASE-LIKE PROTEIN C2E1P3.01"/>
    <property type="match status" value="1"/>
</dbReference>
<evidence type="ECO:0000256" key="2">
    <source>
        <dbReference type="ARBA" id="ARBA00008072"/>
    </source>
</evidence>
<dbReference type="CDD" id="cd08249">
    <property type="entry name" value="enoyl_reductase_like"/>
    <property type="match status" value="1"/>
</dbReference>
<dbReference type="InterPro" id="IPR013154">
    <property type="entry name" value="ADH-like_N"/>
</dbReference>
<dbReference type="SUPFAM" id="SSF51735">
    <property type="entry name" value="NAD(P)-binding Rossmann-fold domains"/>
    <property type="match status" value="1"/>
</dbReference>
<sequence>MSTHLAAVSVAQGQPLEVQSRATPKPGPGELLLAVKSVALNPADTLMRGAGVFIQNYPTVIGFDVAGVVLAVGEGVPLQSSDNEHGVFFKPGVTKVAAYSAAVWQGCDPDYGIFQERCLVPWQHAAPLPESFPSWHLAATLPVSVQVPLCAWDALGITSSESGAGESQQEALLIWGASSSVGTMGVQLARLLRSNGAAIGAVYATASTANHAYVKSLGADRVFDYKSPDVVNSIVSAAEEDGLAIRLCFLGTGDVALCQAVLSAFAKTGGSAVRRGAKIASAPIVPPDIKEVEGVGVIFLVPSSDKTERLAQFQKWMAQLSKNVAAGTIKPSPEPKVVGTGLNTINAGLDRLSEGVSCSKLVIQVSE</sequence>
<evidence type="ECO:0000313" key="6">
    <source>
        <dbReference type="Proteomes" id="UP000076881"/>
    </source>
</evidence>
<protein>
    <submittedName>
        <fullName evidence="5">Alcohol dehydrogenase superfamily, zinc-containing</fullName>
    </submittedName>
</protein>
<evidence type="ECO:0000313" key="5">
    <source>
        <dbReference type="EMBL" id="OAA72832.1"/>
    </source>
</evidence>
<dbReference type="GO" id="GO:0016651">
    <property type="term" value="F:oxidoreductase activity, acting on NAD(P)H"/>
    <property type="evidence" value="ECO:0007669"/>
    <property type="project" value="InterPro"/>
</dbReference>
<dbReference type="STRING" id="1081108.A0A162JRV8"/>
<comment type="caution">
    <text evidence="5">The sequence shown here is derived from an EMBL/GenBank/DDBJ whole genome shotgun (WGS) entry which is preliminary data.</text>
</comment>
<dbReference type="Gene3D" id="3.40.50.720">
    <property type="entry name" value="NAD(P)-binding Rossmann-like Domain"/>
    <property type="match status" value="1"/>
</dbReference>
<evidence type="ECO:0000259" key="4">
    <source>
        <dbReference type="SMART" id="SM00829"/>
    </source>
</evidence>
<dbReference type="InterPro" id="IPR047122">
    <property type="entry name" value="Trans-enoyl_RdTase-like"/>
</dbReference>
<dbReference type="Proteomes" id="UP000076881">
    <property type="component" value="Unassembled WGS sequence"/>
</dbReference>
<reference evidence="5 6" key="1">
    <citation type="journal article" date="2016" name="Genome Biol. Evol.">
        <title>Divergent and convergent evolution of fungal pathogenicity.</title>
        <authorList>
            <person name="Shang Y."/>
            <person name="Xiao G."/>
            <person name="Zheng P."/>
            <person name="Cen K."/>
            <person name="Zhan S."/>
            <person name="Wang C."/>
        </authorList>
    </citation>
    <scope>NUCLEOTIDE SEQUENCE [LARGE SCALE GENOMIC DNA]</scope>
    <source>
        <strain evidence="5 6">RCEF 1005</strain>
    </source>
</reference>
<dbReference type="EMBL" id="AZHF01000007">
    <property type="protein sequence ID" value="OAA72832.1"/>
    <property type="molecule type" value="Genomic_DNA"/>
</dbReference>
<dbReference type="SUPFAM" id="SSF50129">
    <property type="entry name" value="GroES-like"/>
    <property type="match status" value="1"/>
</dbReference>
<dbReference type="InterPro" id="IPR011032">
    <property type="entry name" value="GroES-like_sf"/>
</dbReference>
<dbReference type="InterPro" id="IPR020843">
    <property type="entry name" value="ER"/>
</dbReference>
<comment type="pathway">
    <text evidence="1">Secondary metabolite biosynthesis.</text>
</comment>
<dbReference type="Gene3D" id="3.90.180.10">
    <property type="entry name" value="Medium-chain alcohol dehydrogenases, catalytic domain"/>
    <property type="match status" value="1"/>
</dbReference>
<dbReference type="Pfam" id="PF08240">
    <property type="entry name" value="ADH_N"/>
    <property type="match status" value="1"/>
</dbReference>
<comment type="similarity">
    <text evidence="2">Belongs to the zinc-containing alcohol dehydrogenase family.</text>
</comment>
<accession>A0A162JRV8</accession>
<keyword evidence="6" id="KW-1185">Reference proteome</keyword>
<organism evidence="5 6">
    <name type="scientific">Akanthomyces lecanii RCEF 1005</name>
    <dbReference type="NCBI Taxonomy" id="1081108"/>
    <lineage>
        <taxon>Eukaryota</taxon>
        <taxon>Fungi</taxon>
        <taxon>Dikarya</taxon>
        <taxon>Ascomycota</taxon>
        <taxon>Pezizomycotina</taxon>
        <taxon>Sordariomycetes</taxon>
        <taxon>Hypocreomycetidae</taxon>
        <taxon>Hypocreales</taxon>
        <taxon>Cordycipitaceae</taxon>
        <taxon>Akanthomyces</taxon>
        <taxon>Cordyceps confragosa</taxon>
    </lineage>
</organism>
<feature type="domain" description="Enoyl reductase (ER)" evidence="4">
    <location>
        <begin position="13"/>
        <end position="363"/>
    </location>
</feature>
<dbReference type="AlphaFoldDB" id="A0A162JRV8"/>
<dbReference type="PANTHER" id="PTHR45348">
    <property type="entry name" value="HYPOTHETICAL OXIDOREDUCTASE (EUROFUNG)"/>
    <property type="match status" value="1"/>
</dbReference>
<gene>
    <name evidence="5" type="ORF">LEL_08616</name>
</gene>